<dbReference type="GO" id="GO:0006412">
    <property type="term" value="P:translation"/>
    <property type="evidence" value="ECO:0007669"/>
    <property type="project" value="TreeGrafter"/>
</dbReference>
<dbReference type="VEuPathDB" id="FungiDB:T551_02508"/>
<comment type="similarity">
    <text evidence="2">Belongs to the mitochondrion-specific ribosomal protein mL41 family.</text>
</comment>
<evidence type="ECO:0000256" key="3">
    <source>
        <dbReference type="ARBA" id="ARBA00022946"/>
    </source>
</evidence>
<keyword evidence="8" id="KW-1185">Reference proteome</keyword>
<keyword evidence="3" id="KW-0809">Transit peptide</keyword>
<keyword evidence="4" id="KW-0689">Ribosomal protein</keyword>
<dbReference type="AlphaFoldDB" id="A0A0W4ZJU9"/>
<dbReference type="OrthoDB" id="408933at2759"/>
<keyword evidence="6" id="KW-0687">Ribonucleoprotein</keyword>
<dbReference type="PANTHER" id="PTHR21338:SF0">
    <property type="entry name" value="LARGE RIBOSOMAL SUBUNIT PROTEIN ML41"/>
    <property type="match status" value="1"/>
</dbReference>
<evidence type="ECO:0000256" key="2">
    <source>
        <dbReference type="ARBA" id="ARBA00010152"/>
    </source>
</evidence>
<dbReference type="GO" id="GO:0005762">
    <property type="term" value="C:mitochondrial large ribosomal subunit"/>
    <property type="evidence" value="ECO:0007669"/>
    <property type="project" value="InterPro"/>
</dbReference>
<dbReference type="RefSeq" id="XP_018228993.1">
    <property type="nucleotide sequence ID" value="XM_018374771.1"/>
</dbReference>
<evidence type="ECO:0000313" key="8">
    <source>
        <dbReference type="Proteomes" id="UP000053447"/>
    </source>
</evidence>
<protein>
    <recommendedName>
        <fullName evidence="9">54S ribosomal protein L27, mitochondrial</fullName>
    </recommendedName>
</protein>
<dbReference type="GeneID" id="28941026"/>
<evidence type="ECO:0008006" key="9">
    <source>
        <dbReference type="Google" id="ProtNLM"/>
    </source>
</evidence>
<comment type="subcellular location">
    <subcellularLocation>
        <location evidence="1">Mitochondrion</location>
    </subcellularLocation>
</comment>
<evidence type="ECO:0000256" key="1">
    <source>
        <dbReference type="ARBA" id="ARBA00004173"/>
    </source>
</evidence>
<organism evidence="7 8">
    <name type="scientific">Pneumocystis jirovecii (strain RU7)</name>
    <name type="common">Human pneumocystis pneumonia agent</name>
    <dbReference type="NCBI Taxonomy" id="1408657"/>
    <lineage>
        <taxon>Eukaryota</taxon>
        <taxon>Fungi</taxon>
        <taxon>Dikarya</taxon>
        <taxon>Ascomycota</taxon>
        <taxon>Taphrinomycotina</taxon>
        <taxon>Pneumocystomycetes</taxon>
        <taxon>Pneumocystaceae</taxon>
        <taxon>Pneumocystis</taxon>
    </lineage>
</organism>
<dbReference type="InterPro" id="IPR019189">
    <property type="entry name" value="Ribosomal_mL41"/>
</dbReference>
<dbReference type="EMBL" id="LFWA01000011">
    <property type="protein sequence ID" value="KTW28658.1"/>
    <property type="molecule type" value="Genomic_DNA"/>
</dbReference>
<keyword evidence="5" id="KW-0496">Mitochondrion</keyword>
<evidence type="ECO:0000256" key="4">
    <source>
        <dbReference type="ARBA" id="ARBA00022980"/>
    </source>
</evidence>
<sequence>MFKPTLIVNGARRLPMTSKQGREFYKGSRTGSMGRHTKRGHYLIDWTKVRTFVVPSGLDTTLLKPFVTLKVRPMRSSFGPGQKHGFDGNIYYSQWKQENPSEKKEGS</sequence>
<evidence type="ECO:0000313" key="7">
    <source>
        <dbReference type="EMBL" id="KTW28658.1"/>
    </source>
</evidence>
<evidence type="ECO:0000256" key="6">
    <source>
        <dbReference type="ARBA" id="ARBA00023274"/>
    </source>
</evidence>
<dbReference type="PANTHER" id="PTHR21338">
    <property type="entry name" value="MITOCHONDRIAL RIBOSOMAL PROTEIN L41"/>
    <property type="match status" value="1"/>
</dbReference>
<proteinExistence type="inferred from homology"/>
<dbReference type="GO" id="GO:0003735">
    <property type="term" value="F:structural constituent of ribosome"/>
    <property type="evidence" value="ECO:0007669"/>
    <property type="project" value="InterPro"/>
</dbReference>
<dbReference type="Proteomes" id="UP000053447">
    <property type="component" value="Unassembled WGS sequence"/>
</dbReference>
<gene>
    <name evidence="7" type="ORF">T551_02508</name>
</gene>
<comment type="caution">
    <text evidence="7">The sequence shown here is derived from an EMBL/GenBank/DDBJ whole genome shotgun (WGS) entry which is preliminary data.</text>
</comment>
<dbReference type="STRING" id="1408657.A0A0W4ZJU9"/>
<name>A0A0W4ZJU9_PNEJ7</name>
<dbReference type="Pfam" id="PF09809">
    <property type="entry name" value="MRP-L27"/>
    <property type="match status" value="1"/>
</dbReference>
<reference evidence="8" key="1">
    <citation type="journal article" date="2016" name="Nat. Commun.">
        <title>Genome analysis of three Pneumocystis species reveals adaptation mechanisms to life exclusively in mammalian hosts.</title>
        <authorList>
            <person name="Ma L."/>
            <person name="Chen Z."/>
            <person name="Huang D.W."/>
            <person name="Kutty G."/>
            <person name="Ishihara M."/>
            <person name="Wang H."/>
            <person name="Abouelleil A."/>
            <person name="Bishop L."/>
            <person name="Davey E."/>
            <person name="Deng R."/>
            <person name="Deng X."/>
            <person name="Fan L."/>
            <person name="Fantoni G."/>
            <person name="Fitzgerald M."/>
            <person name="Gogineni E."/>
            <person name="Goldberg J.M."/>
            <person name="Handley G."/>
            <person name="Hu X."/>
            <person name="Huber C."/>
            <person name="Jiao X."/>
            <person name="Jones K."/>
            <person name="Levin J.Z."/>
            <person name="Liu Y."/>
            <person name="Macdonald P."/>
            <person name="Melnikov A."/>
            <person name="Raley C."/>
            <person name="Sassi M."/>
            <person name="Sherman B.T."/>
            <person name="Song X."/>
            <person name="Sykes S."/>
            <person name="Tran B."/>
            <person name="Walsh L."/>
            <person name="Xia Y."/>
            <person name="Yang J."/>
            <person name="Young S."/>
            <person name="Zeng Q."/>
            <person name="Zheng X."/>
            <person name="Stephens R."/>
            <person name="Nusbaum C."/>
            <person name="Birren B.W."/>
            <person name="Azadi P."/>
            <person name="Lempicki R.A."/>
            <person name="Cuomo C.A."/>
            <person name="Kovacs J.A."/>
        </authorList>
    </citation>
    <scope>NUCLEOTIDE SEQUENCE [LARGE SCALE GENOMIC DNA]</scope>
    <source>
        <strain evidence="8">RU7</strain>
    </source>
</reference>
<evidence type="ECO:0000256" key="5">
    <source>
        <dbReference type="ARBA" id="ARBA00023128"/>
    </source>
</evidence>
<accession>A0A0W4ZJU9</accession>
<dbReference type="eggNOG" id="KOG4756">
    <property type="taxonomic scope" value="Eukaryota"/>
</dbReference>